<dbReference type="Proteomes" id="UP000296049">
    <property type="component" value="Unassembled WGS sequence"/>
</dbReference>
<dbReference type="GO" id="GO:0042147">
    <property type="term" value="P:retrograde transport, endosome to Golgi"/>
    <property type="evidence" value="ECO:0007669"/>
    <property type="project" value="TreeGrafter"/>
</dbReference>
<evidence type="ECO:0000256" key="4">
    <source>
        <dbReference type="ARBA" id="ARBA00022927"/>
    </source>
</evidence>
<keyword evidence="4" id="KW-0653">Protein transport</keyword>
<dbReference type="SUPFAM" id="SSF58038">
    <property type="entry name" value="SNARE fusion complex"/>
    <property type="match status" value="1"/>
</dbReference>
<organism evidence="7 8">
    <name type="scientific">Anas platyrhynchos</name>
    <name type="common">Mallard</name>
    <name type="synonym">Anas boschas</name>
    <dbReference type="NCBI Taxonomy" id="8839"/>
    <lineage>
        <taxon>Eukaryota</taxon>
        <taxon>Metazoa</taxon>
        <taxon>Chordata</taxon>
        <taxon>Craniata</taxon>
        <taxon>Vertebrata</taxon>
        <taxon>Euteleostomi</taxon>
        <taxon>Archelosauria</taxon>
        <taxon>Archosauria</taxon>
        <taxon>Dinosauria</taxon>
        <taxon>Saurischia</taxon>
        <taxon>Theropoda</taxon>
        <taxon>Coelurosauria</taxon>
        <taxon>Aves</taxon>
        <taxon>Neognathae</taxon>
        <taxon>Galloanserae</taxon>
        <taxon>Anseriformes</taxon>
        <taxon>Anatidae</taxon>
        <taxon>Anatinae</taxon>
        <taxon>Anas</taxon>
    </lineage>
</organism>
<keyword evidence="3" id="KW-0812">Transmembrane</keyword>
<evidence type="ECO:0000256" key="6">
    <source>
        <dbReference type="ARBA" id="ARBA00023136"/>
    </source>
</evidence>
<dbReference type="GO" id="GO:0005484">
    <property type="term" value="F:SNAP receptor activity"/>
    <property type="evidence" value="ECO:0007669"/>
    <property type="project" value="TreeGrafter"/>
</dbReference>
<dbReference type="GO" id="GO:0005794">
    <property type="term" value="C:Golgi apparatus"/>
    <property type="evidence" value="ECO:0007669"/>
    <property type="project" value="TreeGrafter"/>
</dbReference>
<dbReference type="GO" id="GO:0016236">
    <property type="term" value="P:macroautophagy"/>
    <property type="evidence" value="ECO:0007669"/>
    <property type="project" value="TreeGrafter"/>
</dbReference>
<protein>
    <submittedName>
        <fullName evidence="7">Vesicle transport through interaction with t-SNAREs-like protein 1A</fullName>
    </submittedName>
</protein>
<keyword evidence="2" id="KW-0813">Transport</keyword>
<evidence type="ECO:0000256" key="2">
    <source>
        <dbReference type="ARBA" id="ARBA00022448"/>
    </source>
</evidence>
<dbReference type="GO" id="GO:0031902">
    <property type="term" value="C:late endosome membrane"/>
    <property type="evidence" value="ECO:0007669"/>
    <property type="project" value="TreeGrafter"/>
</dbReference>
<accession>R0LX88</accession>
<evidence type="ECO:0000313" key="8">
    <source>
        <dbReference type="Proteomes" id="UP000296049"/>
    </source>
</evidence>
<dbReference type="Pfam" id="PF12352">
    <property type="entry name" value="V-SNARE_C"/>
    <property type="match status" value="1"/>
</dbReference>
<dbReference type="GO" id="GO:0005789">
    <property type="term" value="C:endoplasmic reticulum membrane"/>
    <property type="evidence" value="ECO:0007669"/>
    <property type="project" value="TreeGrafter"/>
</dbReference>
<reference evidence="8" key="1">
    <citation type="journal article" date="2013" name="Nat. Genet.">
        <title>The duck genome and transcriptome provide insight into an avian influenza virus reservoir species.</title>
        <authorList>
            <person name="Huang Y."/>
            <person name="Li Y."/>
            <person name="Burt D.W."/>
            <person name="Chen H."/>
            <person name="Zhang Y."/>
            <person name="Qian W."/>
            <person name="Kim H."/>
            <person name="Gan S."/>
            <person name="Zhao Y."/>
            <person name="Li J."/>
            <person name="Yi K."/>
            <person name="Feng H."/>
            <person name="Zhu P."/>
            <person name="Li B."/>
            <person name="Liu Q."/>
            <person name="Fairley S."/>
            <person name="Magor K.E."/>
            <person name="Du Z."/>
            <person name="Hu X."/>
            <person name="Goodman L."/>
            <person name="Tafer H."/>
            <person name="Vignal A."/>
            <person name="Lee T."/>
            <person name="Kim K.W."/>
            <person name="Sheng Z."/>
            <person name="An Y."/>
            <person name="Searle S."/>
            <person name="Herrero J."/>
            <person name="Groenen M.A."/>
            <person name="Crooijmans R.P."/>
            <person name="Faraut T."/>
            <person name="Cai Q."/>
            <person name="Webster R.G."/>
            <person name="Aldridge J.R."/>
            <person name="Warren W.C."/>
            <person name="Bartschat S."/>
            <person name="Kehr S."/>
            <person name="Marz M."/>
            <person name="Stadler P.F."/>
            <person name="Smith J."/>
            <person name="Kraus R.H."/>
            <person name="Zhao Y."/>
            <person name="Ren L."/>
            <person name="Fei J."/>
            <person name="Morisson M."/>
            <person name="Kaiser P."/>
            <person name="Griffin D.K."/>
            <person name="Rao M."/>
            <person name="Pitel F."/>
            <person name="Wang J."/>
            <person name="Li N."/>
        </authorList>
    </citation>
    <scope>NUCLEOTIDE SEQUENCE [LARGE SCALE GENOMIC DNA]</scope>
</reference>
<gene>
    <name evidence="7" type="ORF">Anapl_03513</name>
</gene>
<evidence type="ECO:0000256" key="3">
    <source>
        <dbReference type="ARBA" id="ARBA00022692"/>
    </source>
</evidence>
<dbReference type="GO" id="GO:0006891">
    <property type="term" value="P:intra-Golgi vesicle-mediated transport"/>
    <property type="evidence" value="ECO:0007669"/>
    <property type="project" value="TreeGrafter"/>
</dbReference>
<keyword evidence="8" id="KW-1185">Reference proteome</keyword>
<dbReference type="Gene3D" id="1.20.5.110">
    <property type="match status" value="1"/>
</dbReference>
<name>R0LX88_ANAPL</name>
<dbReference type="GO" id="GO:0005829">
    <property type="term" value="C:cytosol"/>
    <property type="evidence" value="ECO:0007669"/>
    <property type="project" value="GOC"/>
</dbReference>
<dbReference type="PANTHER" id="PTHR21230:SF26">
    <property type="entry name" value="VESICLE TRANSPORT THROUGH INTERACTION WITH T-SNARES HOMOLOG 1A"/>
    <property type="match status" value="1"/>
</dbReference>
<proteinExistence type="predicted"/>
<sequence>MLENLSHDREKIQRARERLRETDANLGKSSRILTGMLRRFFQNILRYCHYLMGLHSHTCNAVGHPLLWLKALQKTKGLIEFWHLQLHSQYEWVASNFLPANDKTVAVSRTLLDYKLSQFIKDAVSILGPKLFVFISFRLTVVLFKKTCMGRAEWVYLFKCEHFQQESYEIPVLQ</sequence>
<dbReference type="GO" id="GO:0006896">
    <property type="term" value="P:Golgi to vacuole transport"/>
    <property type="evidence" value="ECO:0007669"/>
    <property type="project" value="TreeGrafter"/>
</dbReference>
<evidence type="ECO:0000313" key="7">
    <source>
        <dbReference type="EMBL" id="EOB05118.1"/>
    </source>
</evidence>
<dbReference type="GO" id="GO:0031201">
    <property type="term" value="C:SNARE complex"/>
    <property type="evidence" value="ECO:0007669"/>
    <property type="project" value="TreeGrafter"/>
</dbReference>
<dbReference type="GO" id="GO:0015031">
    <property type="term" value="P:protein transport"/>
    <property type="evidence" value="ECO:0007669"/>
    <property type="project" value="UniProtKB-KW"/>
</dbReference>
<comment type="subcellular location">
    <subcellularLocation>
        <location evidence="1">Membrane</location>
        <topology evidence="1">Single-pass type IV membrane protein</topology>
    </subcellularLocation>
</comment>
<evidence type="ECO:0000256" key="1">
    <source>
        <dbReference type="ARBA" id="ARBA00004211"/>
    </source>
</evidence>
<dbReference type="PANTHER" id="PTHR21230">
    <property type="entry name" value="VESICLE TRANSPORT V-SNARE PROTEIN VTI1-RELATED"/>
    <property type="match status" value="1"/>
</dbReference>
<dbReference type="EMBL" id="KB742714">
    <property type="protein sequence ID" value="EOB05118.1"/>
    <property type="molecule type" value="Genomic_DNA"/>
</dbReference>
<keyword evidence="6" id="KW-0472">Membrane</keyword>
<evidence type="ECO:0000256" key="5">
    <source>
        <dbReference type="ARBA" id="ARBA00022989"/>
    </source>
</evidence>
<dbReference type="AlphaFoldDB" id="R0LX88"/>
<dbReference type="FunFam" id="1.20.5.110:FF:000078">
    <property type="entry name" value="Vesicle transport through interaction with t-SNAREs 1A"/>
    <property type="match status" value="1"/>
</dbReference>
<keyword evidence="5" id="KW-1133">Transmembrane helix</keyword>
<dbReference type="GO" id="GO:0000149">
    <property type="term" value="F:SNARE binding"/>
    <property type="evidence" value="ECO:0007669"/>
    <property type="project" value="TreeGrafter"/>
</dbReference>
<dbReference type="GO" id="GO:0012507">
    <property type="term" value="C:ER to Golgi transport vesicle membrane"/>
    <property type="evidence" value="ECO:0007669"/>
    <property type="project" value="TreeGrafter"/>
</dbReference>
<dbReference type="GO" id="GO:0048280">
    <property type="term" value="P:vesicle fusion with Golgi apparatus"/>
    <property type="evidence" value="ECO:0007669"/>
    <property type="project" value="TreeGrafter"/>
</dbReference>